<reference evidence="4 5" key="1">
    <citation type="journal article" date="2019" name="Genome Biol. Evol.">
        <title>Insights into the evolution of the New World diploid cottons (Gossypium, subgenus Houzingenia) based on genome sequencing.</title>
        <authorList>
            <person name="Grover C.E."/>
            <person name="Arick M.A. 2nd"/>
            <person name="Thrash A."/>
            <person name="Conover J.L."/>
            <person name="Sanders W.S."/>
            <person name="Peterson D.G."/>
            <person name="Frelichowski J.E."/>
            <person name="Scheffler J.A."/>
            <person name="Scheffler B.E."/>
            <person name="Wendel J.F."/>
        </authorList>
    </citation>
    <scope>NUCLEOTIDE SEQUENCE [LARGE SCALE GENOMIC DNA]</scope>
    <source>
        <strain evidence="4">185</strain>
        <tissue evidence="4">Leaf</tissue>
    </source>
</reference>
<evidence type="ECO:0000313" key="5">
    <source>
        <dbReference type="Proteomes" id="UP000593577"/>
    </source>
</evidence>
<evidence type="ECO:0000259" key="3">
    <source>
        <dbReference type="PROSITE" id="PS50102"/>
    </source>
</evidence>
<evidence type="ECO:0000256" key="2">
    <source>
        <dbReference type="PROSITE-ProRule" id="PRU00176"/>
    </source>
</evidence>
<gene>
    <name evidence="4" type="ORF">Goari_003356</name>
</gene>
<dbReference type="InterPro" id="IPR035979">
    <property type="entry name" value="RBD_domain_sf"/>
</dbReference>
<feature type="domain" description="RRM" evidence="3">
    <location>
        <begin position="1"/>
        <end position="67"/>
    </location>
</feature>
<dbReference type="SMART" id="SM00360">
    <property type="entry name" value="RRM"/>
    <property type="match status" value="1"/>
</dbReference>
<evidence type="ECO:0000313" key="4">
    <source>
        <dbReference type="EMBL" id="MBA0696832.1"/>
    </source>
</evidence>
<dbReference type="CDD" id="cd00590">
    <property type="entry name" value="RRM_SF"/>
    <property type="match status" value="1"/>
</dbReference>
<dbReference type="GO" id="GO:0003729">
    <property type="term" value="F:mRNA binding"/>
    <property type="evidence" value="ECO:0007669"/>
    <property type="project" value="TreeGrafter"/>
</dbReference>
<evidence type="ECO:0000256" key="1">
    <source>
        <dbReference type="ARBA" id="ARBA00022884"/>
    </source>
</evidence>
<dbReference type="InterPro" id="IPR012677">
    <property type="entry name" value="Nucleotide-bd_a/b_plait_sf"/>
</dbReference>
<dbReference type="EMBL" id="JABFAA010000011">
    <property type="protein sequence ID" value="MBA0696832.1"/>
    <property type="molecule type" value="Genomic_DNA"/>
</dbReference>
<name>A0A7J8YBP9_GOSAI</name>
<dbReference type="AlphaFoldDB" id="A0A7J8YBP9"/>
<accession>A0A7J8YBP9</accession>
<dbReference type="PANTHER" id="PTHR48025">
    <property type="entry name" value="OS02G0815200 PROTEIN"/>
    <property type="match status" value="1"/>
</dbReference>
<proteinExistence type="predicted"/>
<dbReference type="PROSITE" id="PS50102">
    <property type="entry name" value="RRM"/>
    <property type="match status" value="1"/>
</dbReference>
<dbReference type="InterPro" id="IPR000504">
    <property type="entry name" value="RRM_dom"/>
</dbReference>
<dbReference type="InterPro" id="IPR050502">
    <property type="entry name" value="Euk_RNA-bind_prot"/>
</dbReference>
<protein>
    <recommendedName>
        <fullName evidence="3">RRM domain-containing protein</fullName>
    </recommendedName>
</protein>
<dbReference type="PANTHER" id="PTHR48025:SF1">
    <property type="entry name" value="RRM DOMAIN-CONTAINING PROTEIN"/>
    <property type="match status" value="1"/>
</dbReference>
<organism evidence="4 5">
    <name type="scientific">Gossypium aridum</name>
    <name type="common">American cotton</name>
    <name type="synonym">Erioxylum aridum</name>
    <dbReference type="NCBI Taxonomy" id="34290"/>
    <lineage>
        <taxon>Eukaryota</taxon>
        <taxon>Viridiplantae</taxon>
        <taxon>Streptophyta</taxon>
        <taxon>Embryophyta</taxon>
        <taxon>Tracheophyta</taxon>
        <taxon>Spermatophyta</taxon>
        <taxon>Magnoliopsida</taxon>
        <taxon>eudicotyledons</taxon>
        <taxon>Gunneridae</taxon>
        <taxon>Pentapetalae</taxon>
        <taxon>rosids</taxon>
        <taxon>malvids</taxon>
        <taxon>Malvales</taxon>
        <taxon>Malvaceae</taxon>
        <taxon>Malvoideae</taxon>
        <taxon>Gossypium</taxon>
    </lineage>
</organism>
<dbReference type="Pfam" id="PF00076">
    <property type="entry name" value="RRM_1"/>
    <property type="match status" value="1"/>
</dbReference>
<feature type="non-terminal residue" evidence="4">
    <location>
        <position position="131"/>
    </location>
</feature>
<comment type="caution">
    <text evidence="4">The sequence shown here is derived from an EMBL/GenBank/DDBJ whole genome shotgun (WGS) entry which is preliminary data.</text>
</comment>
<dbReference type="Gene3D" id="3.30.70.330">
    <property type="match status" value="1"/>
</dbReference>
<sequence length="131" mass="15322">MTVFVLNIPLSMHWKGLWVMFRFHGEVLVAFIRAKRSKEGKRFGFVRFSNMTDARRAITKFKGRRQIWKKKRRGEGNVVMGSSGKMEKKEYEKLKVDDRVARGECSLKSLFGMANTENEDVRTEKNFIAVQ</sequence>
<dbReference type="SUPFAM" id="SSF54928">
    <property type="entry name" value="RNA-binding domain, RBD"/>
    <property type="match status" value="1"/>
</dbReference>
<keyword evidence="1 2" id="KW-0694">RNA-binding</keyword>
<dbReference type="Proteomes" id="UP000593577">
    <property type="component" value="Unassembled WGS sequence"/>
</dbReference>
<keyword evidence="5" id="KW-1185">Reference proteome</keyword>